<evidence type="ECO:0000313" key="2">
    <source>
        <dbReference type="EMBL" id="RUS82499.1"/>
    </source>
</evidence>
<proteinExistence type="predicted"/>
<feature type="non-terminal residue" evidence="2">
    <location>
        <position position="1"/>
    </location>
</feature>
<evidence type="ECO:0000256" key="1">
    <source>
        <dbReference type="SAM" id="MobiDB-lite"/>
    </source>
</evidence>
<name>A0A433TLL5_ELYCH</name>
<dbReference type="AlphaFoldDB" id="A0A433TLL5"/>
<gene>
    <name evidence="2" type="ORF">EGW08_009762</name>
</gene>
<feature type="region of interest" description="Disordered" evidence="1">
    <location>
        <begin position="99"/>
        <end position="121"/>
    </location>
</feature>
<organism evidence="2 3">
    <name type="scientific">Elysia chlorotica</name>
    <name type="common">Eastern emerald elysia</name>
    <name type="synonym">Sea slug</name>
    <dbReference type="NCBI Taxonomy" id="188477"/>
    <lineage>
        <taxon>Eukaryota</taxon>
        <taxon>Metazoa</taxon>
        <taxon>Spiralia</taxon>
        <taxon>Lophotrochozoa</taxon>
        <taxon>Mollusca</taxon>
        <taxon>Gastropoda</taxon>
        <taxon>Heterobranchia</taxon>
        <taxon>Euthyneura</taxon>
        <taxon>Panpulmonata</taxon>
        <taxon>Sacoglossa</taxon>
        <taxon>Placobranchoidea</taxon>
        <taxon>Plakobranchidae</taxon>
        <taxon>Elysia</taxon>
    </lineage>
</organism>
<protein>
    <submittedName>
        <fullName evidence="2">Uncharacterized protein</fullName>
    </submittedName>
</protein>
<accession>A0A433TLL5</accession>
<feature type="compositionally biased region" description="Basic and acidic residues" evidence="1">
    <location>
        <begin position="179"/>
        <end position="207"/>
    </location>
</feature>
<dbReference type="EMBL" id="RQTK01000284">
    <property type="protein sequence ID" value="RUS82499.1"/>
    <property type="molecule type" value="Genomic_DNA"/>
</dbReference>
<comment type="caution">
    <text evidence="2">The sequence shown here is derived from an EMBL/GenBank/DDBJ whole genome shotgun (WGS) entry which is preliminary data.</text>
</comment>
<feature type="compositionally biased region" description="Low complexity" evidence="1">
    <location>
        <begin position="105"/>
        <end position="121"/>
    </location>
</feature>
<feature type="region of interest" description="Disordered" evidence="1">
    <location>
        <begin position="146"/>
        <end position="287"/>
    </location>
</feature>
<evidence type="ECO:0000313" key="3">
    <source>
        <dbReference type="Proteomes" id="UP000271974"/>
    </source>
</evidence>
<feature type="non-terminal residue" evidence="2">
    <location>
        <position position="287"/>
    </location>
</feature>
<reference evidence="2 3" key="1">
    <citation type="submission" date="2019-01" db="EMBL/GenBank/DDBJ databases">
        <title>A draft genome assembly of the solar-powered sea slug Elysia chlorotica.</title>
        <authorList>
            <person name="Cai H."/>
            <person name="Li Q."/>
            <person name="Fang X."/>
            <person name="Li J."/>
            <person name="Curtis N.E."/>
            <person name="Altenburger A."/>
            <person name="Shibata T."/>
            <person name="Feng M."/>
            <person name="Maeda T."/>
            <person name="Schwartz J.A."/>
            <person name="Shigenobu S."/>
            <person name="Lundholm N."/>
            <person name="Nishiyama T."/>
            <person name="Yang H."/>
            <person name="Hasebe M."/>
            <person name="Li S."/>
            <person name="Pierce S.K."/>
            <person name="Wang J."/>
        </authorList>
    </citation>
    <scope>NUCLEOTIDE SEQUENCE [LARGE SCALE GENOMIC DNA]</scope>
    <source>
        <strain evidence="2">EC2010</strain>
        <tissue evidence="2">Whole organism of an adult</tissue>
    </source>
</reference>
<sequence length="287" mass="30641">VFLQHNVILKSAGSHTVRVHAWNHISNTSGTVDIIIREYPPEIKVIPLLASSTSTVALAVQTVDGAFLYREDLIFSFAFPGEPPHLTQVPVVTRELHQDNPSHISEPAPSMSSPPSSSSYFPSEIAVASTTTKSVSETSNWQLVEGSDDIAKTPRSRPLSRARGIGEEIKGRGRRYRRHGEITERGRGKQKEDADGRGESKNLDLELSRPNQLSAGGYDETSAQGGRGSAGRKRPWSLPAPQASGSPPTPGARTGAAKVPGSPEKSARLASGSEQASAAEHVSLANE</sequence>
<dbReference type="Proteomes" id="UP000271974">
    <property type="component" value="Unassembled WGS sequence"/>
</dbReference>
<dbReference type="OrthoDB" id="10651227at2759"/>
<keyword evidence="3" id="KW-1185">Reference proteome</keyword>